<dbReference type="OrthoDB" id="9789398at2"/>
<dbReference type="InterPro" id="IPR052625">
    <property type="entry name" value="Chl_b_Red"/>
</dbReference>
<organism evidence="2 3">
    <name type="scientific">Streptomonospora litoralis</name>
    <dbReference type="NCBI Taxonomy" id="2498135"/>
    <lineage>
        <taxon>Bacteria</taxon>
        <taxon>Bacillati</taxon>
        <taxon>Actinomycetota</taxon>
        <taxon>Actinomycetes</taxon>
        <taxon>Streptosporangiales</taxon>
        <taxon>Nocardiopsidaceae</taxon>
        <taxon>Streptomonospora</taxon>
    </lineage>
</organism>
<dbReference type="PANTHER" id="PTHR24314:SF21">
    <property type="entry name" value="CHLOROPHYLL(IDE) B REDUCTASE NYC1, CHLOROPLASTIC-RELATED"/>
    <property type="match status" value="1"/>
</dbReference>
<dbReference type="Gene3D" id="3.40.50.720">
    <property type="entry name" value="NAD(P)-binding Rossmann-like Domain"/>
    <property type="match status" value="1"/>
</dbReference>
<dbReference type="SUPFAM" id="SSF51735">
    <property type="entry name" value="NAD(P)-binding Rossmann-fold domains"/>
    <property type="match status" value="1"/>
</dbReference>
<dbReference type="Pfam" id="PF00106">
    <property type="entry name" value="adh_short"/>
    <property type="match status" value="1"/>
</dbReference>
<gene>
    <name evidence="2" type="ORF">EKD16_19735</name>
</gene>
<sequence length="283" mass="29655">MSAMNGPADAAGDSPQHPGHPRAAHGDDRPTAVITGATSGFGAALAHALAAQGANVVIAGRTAEQAASIAGTIGVERALGVGCDVRRPEDLDSLWEAAAGRFGRIDHWVNNAGIGHPHERLDGLDATRIAAVLATNLTGALLGSQRALRGMHQQGGGCIWLTEGLGSNGPLLAGTGVYSASKAGATRAHRVLAKECRRTGIRVGFLRPGIMPTRVALGEPGRPVPPTARTVERLLGERPERIARHFAPKILTTTRNGRRLTWLTPTRIVRRLAAALRRTSDTR</sequence>
<dbReference type="EC" id="1.-.-.-" evidence="2"/>
<dbReference type="InterPro" id="IPR002347">
    <property type="entry name" value="SDR_fam"/>
</dbReference>
<dbReference type="InterPro" id="IPR036291">
    <property type="entry name" value="NAD(P)-bd_dom_sf"/>
</dbReference>
<accession>A0A4P6Q5Y6</accession>
<dbReference type="CDD" id="cd05233">
    <property type="entry name" value="SDR_c"/>
    <property type="match status" value="1"/>
</dbReference>
<dbReference type="GO" id="GO:0015996">
    <property type="term" value="P:chlorophyll catabolic process"/>
    <property type="evidence" value="ECO:0007669"/>
    <property type="project" value="TreeGrafter"/>
</dbReference>
<name>A0A4P6Q5Y6_9ACTN</name>
<reference evidence="2 3" key="1">
    <citation type="submission" date="2019-02" db="EMBL/GenBank/DDBJ databases">
        <authorList>
            <person name="Khodamoradi S."/>
            <person name="Hahnke R.L."/>
            <person name="Kaempfer P."/>
            <person name="Schumann P."/>
            <person name="Rohde M."/>
            <person name="Steinert M."/>
            <person name="Luzhetskyy A."/>
            <person name="Wink J."/>
            <person name="Ruckert C."/>
        </authorList>
    </citation>
    <scope>NUCLEOTIDE SEQUENCE [LARGE SCALE GENOMIC DNA]</scope>
    <source>
        <strain evidence="2 3">M2</strain>
    </source>
</reference>
<dbReference type="EMBL" id="CP036455">
    <property type="protein sequence ID" value="QBI55710.1"/>
    <property type="molecule type" value="Genomic_DNA"/>
</dbReference>
<dbReference type="GO" id="GO:0010304">
    <property type="term" value="P:PSII associated light-harvesting complex II catabolic process"/>
    <property type="evidence" value="ECO:0007669"/>
    <property type="project" value="TreeGrafter"/>
</dbReference>
<dbReference type="PANTHER" id="PTHR24314">
    <property type="entry name" value="NON-SPECIFIC LIPID TRANSFER PROTEIN-RELATED"/>
    <property type="match status" value="1"/>
</dbReference>
<evidence type="ECO:0000313" key="3">
    <source>
        <dbReference type="Proteomes" id="UP000292235"/>
    </source>
</evidence>
<proteinExistence type="predicted"/>
<dbReference type="AlphaFoldDB" id="A0A4P6Q5Y6"/>
<dbReference type="Proteomes" id="UP000292235">
    <property type="component" value="Chromosome"/>
</dbReference>
<evidence type="ECO:0000313" key="2">
    <source>
        <dbReference type="EMBL" id="QBI55710.1"/>
    </source>
</evidence>
<protein>
    <submittedName>
        <fullName evidence="2">Putative oxidoreductase</fullName>
        <ecNumber evidence="2">1.-.-.-</ecNumber>
    </submittedName>
</protein>
<dbReference type="KEGG" id="strr:EKD16_19735"/>
<feature type="region of interest" description="Disordered" evidence="1">
    <location>
        <begin position="1"/>
        <end position="32"/>
    </location>
</feature>
<keyword evidence="2" id="KW-0560">Oxidoreductase</keyword>
<evidence type="ECO:0000256" key="1">
    <source>
        <dbReference type="SAM" id="MobiDB-lite"/>
    </source>
</evidence>
<dbReference type="GO" id="GO:0034256">
    <property type="term" value="F:chlorophyll(ide) b reductase activity"/>
    <property type="evidence" value="ECO:0007669"/>
    <property type="project" value="TreeGrafter"/>
</dbReference>
<dbReference type="PRINTS" id="PR00081">
    <property type="entry name" value="GDHRDH"/>
</dbReference>
<keyword evidence="3" id="KW-1185">Reference proteome</keyword>